<evidence type="ECO:0000313" key="2">
    <source>
        <dbReference type="Proteomes" id="UP000469440"/>
    </source>
</evidence>
<accession>A0A6N8HZN1</accession>
<proteinExistence type="predicted"/>
<keyword evidence="1" id="KW-0378">Hydrolase</keyword>
<dbReference type="GO" id="GO:0008253">
    <property type="term" value="F:5'-nucleotidase activity"/>
    <property type="evidence" value="ECO:0007669"/>
    <property type="project" value="UniProtKB-EC"/>
</dbReference>
<dbReference type="Gene3D" id="3.40.50.1000">
    <property type="entry name" value="HAD superfamily/HAD-like"/>
    <property type="match status" value="1"/>
</dbReference>
<protein>
    <submittedName>
        <fullName evidence="1">5'-nucleotidase</fullName>
        <ecNumber evidence="1">3.1.3.5</ecNumber>
    </submittedName>
</protein>
<dbReference type="InterPro" id="IPR023198">
    <property type="entry name" value="PGP-like_dom2"/>
</dbReference>
<dbReference type="GO" id="GO:0004713">
    <property type="term" value="F:protein tyrosine kinase activity"/>
    <property type="evidence" value="ECO:0007669"/>
    <property type="project" value="TreeGrafter"/>
</dbReference>
<name>A0A6N8HZN1_9FIRM</name>
<comment type="caution">
    <text evidence="1">The sequence shown here is derived from an EMBL/GenBank/DDBJ whole genome shotgun (WGS) entry which is preliminary data.</text>
</comment>
<dbReference type="Proteomes" id="UP000469440">
    <property type="component" value="Unassembled WGS sequence"/>
</dbReference>
<dbReference type="InterPro" id="IPR050155">
    <property type="entry name" value="HAD-like_hydrolase_sf"/>
</dbReference>
<organism evidence="1 2">
    <name type="scientific">Caproicibacter fermentans</name>
    <dbReference type="NCBI Taxonomy" id="2576756"/>
    <lineage>
        <taxon>Bacteria</taxon>
        <taxon>Bacillati</taxon>
        <taxon>Bacillota</taxon>
        <taxon>Clostridia</taxon>
        <taxon>Eubacteriales</taxon>
        <taxon>Acutalibacteraceae</taxon>
        <taxon>Caproicibacter</taxon>
    </lineage>
</organism>
<keyword evidence="2" id="KW-1185">Reference proteome</keyword>
<sequence length="219" mass="24120">MSFRHDLVLFDLDGTLTDSAPGITGGLKEAFQKIGWPVPPRETLRKFIGPPVRNKLNETYSEMNEEAVSEFIRFYRDYYNSRGAYENSVYPGIMDLLAQLKAGGVLLAVATSKPATPAKRVLDHFGLAQPMDYISTEDDSESGRGKEHLILPVLEQSGVPASRAVMVGDTKYDAGGARRAGTDFVGVLYGFGSQEEMEREGAENFVGSVEELRDFLVDK</sequence>
<dbReference type="Gene3D" id="1.10.150.240">
    <property type="entry name" value="Putative phosphatase, domain 2"/>
    <property type="match status" value="1"/>
</dbReference>
<dbReference type="PANTHER" id="PTHR43434:SF20">
    <property type="entry name" value="5'-NUCLEOTIDASE"/>
    <property type="match status" value="1"/>
</dbReference>
<dbReference type="OrthoDB" id="9792518at2"/>
<dbReference type="InterPro" id="IPR023214">
    <property type="entry name" value="HAD_sf"/>
</dbReference>
<gene>
    <name evidence="1" type="ORF">CAFE_16380</name>
</gene>
<dbReference type="PANTHER" id="PTHR43434">
    <property type="entry name" value="PHOSPHOGLYCOLATE PHOSPHATASE"/>
    <property type="match status" value="1"/>
</dbReference>
<reference evidence="1 2" key="1">
    <citation type="submission" date="2019-09" db="EMBL/GenBank/DDBJ databases">
        <title>Genome sequence of Clostridium sp. EA1.</title>
        <authorList>
            <person name="Poehlein A."/>
            <person name="Bengelsdorf F.R."/>
            <person name="Daniel R."/>
        </authorList>
    </citation>
    <scope>NUCLEOTIDE SEQUENCE [LARGE SCALE GENOMIC DNA]</scope>
    <source>
        <strain evidence="1 2">EA1</strain>
    </source>
</reference>
<dbReference type="SUPFAM" id="SSF56784">
    <property type="entry name" value="HAD-like"/>
    <property type="match status" value="1"/>
</dbReference>
<evidence type="ECO:0000313" key="1">
    <source>
        <dbReference type="EMBL" id="MVB10937.1"/>
    </source>
</evidence>
<dbReference type="InterPro" id="IPR036412">
    <property type="entry name" value="HAD-like_sf"/>
</dbReference>
<dbReference type="SFLD" id="SFLDG01135">
    <property type="entry name" value="C1.5.6:_HAD__Beta-PGM__Phospha"/>
    <property type="match status" value="1"/>
</dbReference>
<dbReference type="AlphaFoldDB" id="A0A6N8HZN1"/>
<dbReference type="EC" id="3.1.3.5" evidence="1"/>
<dbReference type="GO" id="GO:0005829">
    <property type="term" value="C:cytosol"/>
    <property type="evidence" value="ECO:0007669"/>
    <property type="project" value="TreeGrafter"/>
</dbReference>
<dbReference type="SFLD" id="SFLDG01129">
    <property type="entry name" value="C1.5:_HAD__Beta-PGM__Phosphata"/>
    <property type="match status" value="1"/>
</dbReference>
<dbReference type="Pfam" id="PF13419">
    <property type="entry name" value="HAD_2"/>
    <property type="match status" value="1"/>
</dbReference>
<dbReference type="EMBL" id="VWXL01000052">
    <property type="protein sequence ID" value="MVB10937.1"/>
    <property type="molecule type" value="Genomic_DNA"/>
</dbReference>
<dbReference type="RefSeq" id="WP_156990332.1">
    <property type="nucleotide sequence ID" value="NZ_VWXL01000052.1"/>
</dbReference>
<dbReference type="InterPro" id="IPR041492">
    <property type="entry name" value="HAD_2"/>
</dbReference>
<dbReference type="SFLD" id="SFLDS00003">
    <property type="entry name" value="Haloacid_Dehalogenase"/>
    <property type="match status" value="1"/>
</dbReference>